<dbReference type="AlphaFoldDB" id="A0A1F4SDU4"/>
<evidence type="ECO:0000256" key="1">
    <source>
        <dbReference type="ARBA" id="ARBA00005589"/>
    </source>
</evidence>
<dbReference type="PANTHER" id="PTHR13479">
    <property type="entry name" value="30S RIBOSOMAL PROTEIN S18"/>
    <property type="match status" value="1"/>
</dbReference>
<comment type="caution">
    <text evidence="6">The sequence shown here is derived from an EMBL/GenBank/DDBJ whole genome shotgun (WGS) entry which is preliminary data.</text>
</comment>
<dbReference type="InterPro" id="IPR036870">
    <property type="entry name" value="Ribosomal_bS18_sf"/>
</dbReference>
<dbReference type="GO" id="GO:0003735">
    <property type="term" value="F:structural constituent of ribosome"/>
    <property type="evidence" value="ECO:0007669"/>
    <property type="project" value="InterPro"/>
</dbReference>
<dbReference type="PRINTS" id="PR00974">
    <property type="entry name" value="RIBOSOMALS18"/>
</dbReference>
<keyword evidence="4" id="KW-0699">rRNA-binding</keyword>
<dbReference type="GO" id="GO:0070181">
    <property type="term" value="F:small ribosomal subunit rRNA binding"/>
    <property type="evidence" value="ECO:0007669"/>
    <property type="project" value="TreeGrafter"/>
</dbReference>
<comment type="subunit">
    <text evidence="4">Part of the 30S ribosomal subunit. Forms a tight heterodimer with protein bS6.</text>
</comment>
<keyword evidence="4" id="KW-0694">RNA-binding</keyword>
<comment type="similarity">
    <text evidence="1 4 5">Belongs to the bacterial ribosomal protein bS18 family.</text>
</comment>
<dbReference type="GO" id="GO:0006412">
    <property type="term" value="P:translation"/>
    <property type="evidence" value="ECO:0007669"/>
    <property type="project" value="UniProtKB-UniRule"/>
</dbReference>
<dbReference type="PANTHER" id="PTHR13479:SF40">
    <property type="entry name" value="SMALL RIBOSOMAL SUBUNIT PROTEIN BS18M"/>
    <property type="match status" value="1"/>
</dbReference>
<gene>
    <name evidence="4" type="primary">rpsR</name>
    <name evidence="6" type="ORF">A2310_02085</name>
</gene>
<dbReference type="Pfam" id="PF01084">
    <property type="entry name" value="Ribosomal_S18"/>
    <property type="match status" value="1"/>
</dbReference>
<name>A0A1F4SDU4_UNCSA</name>
<proteinExistence type="inferred from homology"/>
<keyword evidence="3 4" id="KW-0687">Ribonucleoprotein</keyword>
<evidence type="ECO:0000256" key="5">
    <source>
        <dbReference type="RuleBase" id="RU003910"/>
    </source>
</evidence>
<evidence type="ECO:0000313" key="6">
    <source>
        <dbReference type="EMBL" id="OGC18579.1"/>
    </source>
</evidence>
<evidence type="ECO:0000256" key="4">
    <source>
        <dbReference type="HAMAP-Rule" id="MF_00270"/>
    </source>
</evidence>
<dbReference type="STRING" id="1802579.A2310_02085"/>
<protein>
    <recommendedName>
        <fullName evidence="4">Small ribosomal subunit protein bS18</fullName>
    </recommendedName>
</protein>
<accession>A0A1F4SDU4</accession>
<evidence type="ECO:0000256" key="2">
    <source>
        <dbReference type="ARBA" id="ARBA00022980"/>
    </source>
</evidence>
<dbReference type="NCBIfam" id="TIGR00165">
    <property type="entry name" value="S18"/>
    <property type="match status" value="1"/>
</dbReference>
<dbReference type="InterPro" id="IPR001648">
    <property type="entry name" value="Ribosomal_bS18"/>
</dbReference>
<keyword evidence="2 4" id="KW-0689">Ribosomal protein</keyword>
<comment type="function">
    <text evidence="4">Binds as a heterodimer with protein bS6 to the central domain of the 16S rRNA, where it helps stabilize the platform of the 30S subunit.</text>
</comment>
<dbReference type="Proteomes" id="UP000178417">
    <property type="component" value="Unassembled WGS sequence"/>
</dbReference>
<evidence type="ECO:0000256" key="3">
    <source>
        <dbReference type="ARBA" id="ARBA00023274"/>
    </source>
</evidence>
<dbReference type="HAMAP" id="MF_00270">
    <property type="entry name" value="Ribosomal_bS18"/>
    <property type="match status" value="1"/>
</dbReference>
<reference evidence="6 7" key="1">
    <citation type="journal article" date="2016" name="Nat. Commun.">
        <title>Thousands of microbial genomes shed light on interconnected biogeochemical processes in an aquifer system.</title>
        <authorList>
            <person name="Anantharaman K."/>
            <person name="Brown C.T."/>
            <person name="Hug L.A."/>
            <person name="Sharon I."/>
            <person name="Castelle C.J."/>
            <person name="Probst A.J."/>
            <person name="Thomas B.C."/>
            <person name="Singh A."/>
            <person name="Wilkins M.J."/>
            <person name="Karaoz U."/>
            <person name="Brodie E.L."/>
            <person name="Williams K.H."/>
            <person name="Hubbard S.S."/>
            <person name="Banfield J.F."/>
        </authorList>
    </citation>
    <scope>NUCLEOTIDE SEQUENCE [LARGE SCALE GENOMIC DNA]</scope>
</reference>
<evidence type="ECO:0000313" key="7">
    <source>
        <dbReference type="Proteomes" id="UP000178417"/>
    </source>
</evidence>
<dbReference type="EMBL" id="MEUB01000071">
    <property type="protein sequence ID" value="OGC18579.1"/>
    <property type="molecule type" value="Genomic_DNA"/>
</dbReference>
<sequence length="87" mass="9971">MSSKTKNMNANANANTKLKRKKKRVCVFCADKKKIDYKDISFVRRFISDRGKILPRRNSGCCALHQRMVAMTIKKARHIGLIPYTVG</sequence>
<dbReference type="Gene3D" id="4.10.640.10">
    <property type="entry name" value="Ribosomal protein S18"/>
    <property type="match status" value="1"/>
</dbReference>
<organism evidence="6 7">
    <name type="scientific">candidate division WOR-1 bacterium RIFOXYB2_FULL_37_13</name>
    <dbReference type="NCBI Taxonomy" id="1802579"/>
    <lineage>
        <taxon>Bacteria</taxon>
        <taxon>Bacillati</taxon>
        <taxon>Saganbacteria</taxon>
    </lineage>
</organism>
<dbReference type="SUPFAM" id="SSF46911">
    <property type="entry name" value="Ribosomal protein S18"/>
    <property type="match status" value="1"/>
</dbReference>
<dbReference type="GO" id="GO:0022627">
    <property type="term" value="C:cytosolic small ribosomal subunit"/>
    <property type="evidence" value="ECO:0007669"/>
    <property type="project" value="TreeGrafter"/>
</dbReference>